<comment type="caution">
    <text evidence="1">The sequence shown here is derived from an EMBL/GenBank/DDBJ whole genome shotgun (WGS) entry which is preliminary data.</text>
</comment>
<reference evidence="1 2" key="1">
    <citation type="submission" date="2024-02" db="EMBL/GenBank/DDBJ databases">
        <authorList>
            <person name="Vignale AGUSTIN F."/>
            <person name="Sosa J E."/>
            <person name="Modenutti C."/>
        </authorList>
    </citation>
    <scope>NUCLEOTIDE SEQUENCE [LARGE SCALE GENOMIC DNA]</scope>
</reference>
<protein>
    <submittedName>
        <fullName evidence="1">Uncharacterized protein</fullName>
    </submittedName>
</protein>
<keyword evidence="2" id="KW-1185">Reference proteome</keyword>
<evidence type="ECO:0000313" key="2">
    <source>
        <dbReference type="Proteomes" id="UP001642360"/>
    </source>
</evidence>
<evidence type="ECO:0000313" key="1">
    <source>
        <dbReference type="EMBL" id="CAK9168829.1"/>
    </source>
</evidence>
<proteinExistence type="predicted"/>
<name>A0ABC8THA1_9AQUA</name>
<organism evidence="1 2">
    <name type="scientific">Ilex paraguariensis</name>
    <name type="common">yerba mate</name>
    <dbReference type="NCBI Taxonomy" id="185542"/>
    <lineage>
        <taxon>Eukaryota</taxon>
        <taxon>Viridiplantae</taxon>
        <taxon>Streptophyta</taxon>
        <taxon>Embryophyta</taxon>
        <taxon>Tracheophyta</taxon>
        <taxon>Spermatophyta</taxon>
        <taxon>Magnoliopsida</taxon>
        <taxon>eudicotyledons</taxon>
        <taxon>Gunneridae</taxon>
        <taxon>Pentapetalae</taxon>
        <taxon>asterids</taxon>
        <taxon>campanulids</taxon>
        <taxon>Aquifoliales</taxon>
        <taxon>Aquifoliaceae</taxon>
        <taxon>Ilex</taxon>
    </lineage>
</organism>
<dbReference type="Proteomes" id="UP001642360">
    <property type="component" value="Unassembled WGS sequence"/>
</dbReference>
<accession>A0ABC8THA1</accession>
<sequence length="136" mass="13756">MGWDKFVVELHRGGKFTWTPKIVYKGGTKSIDDATSIDGPASNVVAASSANGQASTVAALTALAANVAASSPDGQASTTAPSTDGQALTAAAACTVGCRSGAVGRCSGSRAVNKYIQLVQPARNVQQTNLYIQLIG</sequence>
<dbReference type="EMBL" id="CAUOFW020005169">
    <property type="protein sequence ID" value="CAK9168829.1"/>
    <property type="molecule type" value="Genomic_DNA"/>
</dbReference>
<dbReference type="AlphaFoldDB" id="A0ABC8THA1"/>
<gene>
    <name evidence="1" type="ORF">ILEXP_LOCUS38245</name>
</gene>